<name>A0A939JU91_9ACTN</name>
<dbReference type="RefSeq" id="WP_207248821.1">
    <property type="nucleotide sequence ID" value="NZ_JAFMOF010000007.1"/>
</dbReference>
<gene>
    <name evidence="1" type="ORF">J1792_32365</name>
</gene>
<dbReference type="Proteomes" id="UP000664781">
    <property type="component" value="Unassembled WGS sequence"/>
</dbReference>
<reference evidence="1" key="1">
    <citation type="submission" date="2021-03" db="EMBL/GenBank/DDBJ databases">
        <title>Streptomyces strains.</title>
        <authorList>
            <person name="Lund M.B."/>
            <person name="Toerring T."/>
        </authorList>
    </citation>
    <scope>NUCLEOTIDE SEQUENCE</scope>
    <source>
        <strain evidence="1">JCM 4242</strain>
    </source>
</reference>
<dbReference type="EMBL" id="JAFMOF010000007">
    <property type="protein sequence ID" value="MBO0657240.1"/>
    <property type="molecule type" value="Genomic_DNA"/>
</dbReference>
<evidence type="ECO:0000313" key="2">
    <source>
        <dbReference type="Proteomes" id="UP000664781"/>
    </source>
</evidence>
<sequence>MSYDIAVWEGEHPADDATAGRNFRDLYEHYIGLGTKHPPTARIAGYVAALLSRWPDLTEDEDDASPWSTEPLISEARGPLIYFPVRYSMADEASAYAAHVASSMRLVCYDPQEQRLRP</sequence>
<dbReference type="AlphaFoldDB" id="A0A939JU91"/>
<comment type="caution">
    <text evidence="1">The sequence shown here is derived from an EMBL/GenBank/DDBJ whole genome shotgun (WGS) entry which is preliminary data.</text>
</comment>
<evidence type="ECO:0000313" key="1">
    <source>
        <dbReference type="EMBL" id="MBO0657240.1"/>
    </source>
</evidence>
<accession>A0A939JU91</accession>
<protein>
    <submittedName>
        <fullName evidence="1">Uncharacterized protein</fullName>
    </submittedName>
</protein>
<organism evidence="1 2">
    <name type="scientific">Streptomyces triculaminicus</name>
    <dbReference type="NCBI Taxonomy" id="2816232"/>
    <lineage>
        <taxon>Bacteria</taxon>
        <taxon>Bacillati</taxon>
        <taxon>Actinomycetota</taxon>
        <taxon>Actinomycetes</taxon>
        <taxon>Kitasatosporales</taxon>
        <taxon>Streptomycetaceae</taxon>
        <taxon>Streptomyces</taxon>
    </lineage>
</organism>
<proteinExistence type="predicted"/>
<keyword evidence="2" id="KW-1185">Reference proteome</keyword>